<evidence type="ECO:0000313" key="1">
    <source>
        <dbReference type="EMBL" id="ADX88016.1"/>
    </source>
</evidence>
<dbReference type="KEGG" id="vg:10228679"/>
<reference evidence="1 2" key="1">
    <citation type="journal article" date="2011" name="MBio">
        <title>Evidence of a dominant lineage of Vibrio cholerae-specific lytic bacteriophages shed by cholera patients over a 10-year period in Dhaka, Bangladesh.</title>
        <authorList>
            <person name="Seed K.D."/>
            <person name="Bodi K.L."/>
            <person name="Kropinski A.M."/>
            <person name="Ackermann H.W."/>
            <person name="Calderwood S.B."/>
            <person name="Qadri F."/>
            <person name="Camilli A."/>
        </authorList>
    </citation>
    <scope>NUCLEOTIDE SEQUENCE [LARGE SCALE GENOMIC DNA]</scope>
</reference>
<sequence>MQELTLEEQYIKIVEDGVIANQMSMATVLGFDDIAIYELSKLIRDNQLSKEVYTNTLKLWLTKEEITEVMSLVVGYQNLSYQIEQGIANNLNILVFEELTQQRFNTLDKLGEVVGKYSKVFQDKTEQIVSNFYDYYKHEIVRMTEESEQRRGESL</sequence>
<keyword evidence="2" id="KW-1185">Reference proteome</keyword>
<accession>F1D1M2</accession>
<dbReference type="Proteomes" id="UP000007502">
    <property type="component" value="Segment"/>
</dbReference>
<gene>
    <name evidence="1" type="primary">ORF198</name>
</gene>
<name>F1D1M2_9CAUD</name>
<proteinExistence type="predicted"/>
<protein>
    <submittedName>
        <fullName evidence="1">Uncharacterized protein ORF198</fullName>
    </submittedName>
</protein>
<dbReference type="RefSeq" id="YP_004251141.1">
    <property type="nucleotide sequence ID" value="NC_015157.1"/>
</dbReference>
<organism evidence="1 2">
    <name type="scientific">Vibrio phage ICP1</name>
    <dbReference type="NCBI Taxonomy" id="979525"/>
    <lineage>
        <taxon>Viruses</taxon>
        <taxon>Duplodnaviria</taxon>
        <taxon>Heunggongvirae</taxon>
        <taxon>Uroviricota</taxon>
        <taxon>Caudoviricetes</taxon>
        <taxon>Mohonavirus</taxon>
        <taxon>Mohonavirus ICP1</taxon>
    </lineage>
</organism>
<dbReference type="GeneID" id="10228679"/>
<evidence type="ECO:0000313" key="2">
    <source>
        <dbReference type="Proteomes" id="UP000007502"/>
    </source>
</evidence>
<dbReference type="EMBL" id="HQ641347">
    <property type="protein sequence ID" value="ADX88016.1"/>
    <property type="molecule type" value="Genomic_DNA"/>
</dbReference>